<accession>A0A2I1C1E5</accession>
<comment type="caution">
    <text evidence="1">The sequence shown here is derived from an EMBL/GenBank/DDBJ whole genome shotgun (WGS) entry which is preliminary data.</text>
</comment>
<proteinExistence type="predicted"/>
<dbReference type="RefSeq" id="XP_024680008.1">
    <property type="nucleotide sequence ID" value="XM_024827822.1"/>
</dbReference>
<evidence type="ECO:0000313" key="2">
    <source>
        <dbReference type="Proteomes" id="UP000234474"/>
    </source>
</evidence>
<keyword evidence="2" id="KW-1185">Reference proteome</keyword>
<sequence length="51" mass="5575">MAIPQCQWNFNVIVGREITKVPLEYVTVALTILPSIGIAWKGMEPYVGGGI</sequence>
<dbReference type="EMBL" id="MSZS01000006">
    <property type="protein sequence ID" value="PKX91413.1"/>
    <property type="molecule type" value="Genomic_DNA"/>
</dbReference>
<name>A0A2I1C1E5_ASPN1</name>
<organism evidence="1 2">
    <name type="scientific">Aspergillus novofumigatus (strain IBT 16806)</name>
    <dbReference type="NCBI Taxonomy" id="1392255"/>
    <lineage>
        <taxon>Eukaryota</taxon>
        <taxon>Fungi</taxon>
        <taxon>Dikarya</taxon>
        <taxon>Ascomycota</taxon>
        <taxon>Pezizomycotina</taxon>
        <taxon>Eurotiomycetes</taxon>
        <taxon>Eurotiomycetidae</taxon>
        <taxon>Eurotiales</taxon>
        <taxon>Aspergillaceae</taxon>
        <taxon>Aspergillus</taxon>
        <taxon>Aspergillus subgen. Fumigati</taxon>
    </lineage>
</organism>
<evidence type="ECO:0000313" key="1">
    <source>
        <dbReference type="EMBL" id="PKX91413.1"/>
    </source>
</evidence>
<reference evidence="2" key="1">
    <citation type="journal article" date="2018" name="Proc. Natl. Acad. Sci. U.S.A.">
        <title>Linking secondary metabolites to gene clusters through genome sequencing of six diverse Aspergillus species.</title>
        <authorList>
            <person name="Kaerboelling I."/>
            <person name="Vesth T.C."/>
            <person name="Frisvad J.C."/>
            <person name="Nybo J.L."/>
            <person name="Theobald S."/>
            <person name="Kuo A."/>
            <person name="Bowyer P."/>
            <person name="Matsuda Y."/>
            <person name="Mondo S."/>
            <person name="Lyhne E.K."/>
            <person name="Kogle M.E."/>
            <person name="Clum A."/>
            <person name="Lipzen A."/>
            <person name="Salamov A."/>
            <person name="Ngan C.Y."/>
            <person name="Daum C."/>
            <person name="Chiniquy J."/>
            <person name="Barry K."/>
            <person name="LaButti K."/>
            <person name="Haridas S."/>
            <person name="Simmons B.A."/>
            <person name="Magnuson J.K."/>
            <person name="Mortensen U.H."/>
            <person name="Larsen T.O."/>
            <person name="Grigoriev I.V."/>
            <person name="Baker S.E."/>
            <person name="Andersen M.R."/>
        </authorList>
    </citation>
    <scope>NUCLEOTIDE SEQUENCE [LARGE SCALE GENOMIC DNA]</scope>
    <source>
        <strain evidence="2">IBT 16806</strain>
    </source>
</reference>
<dbReference type="AlphaFoldDB" id="A0A2I1C1E5"/>
<dbReference type="Proteomes" id="UP000234474">
    <property type="component" value="Unassembled WGS sequence"/>
</dbReference>
<feature type="non-terminal residue" evidence="1">
    <location>
        <position position="51"/>
    </location>
</feature>
<gene>
    <name evidence="1" type="ORF">P174DRAFT_443421</name>
</gene>
<dbReference type="VEuPathDB" id="FungiDB:P174DRAFT_443421"/>
<protein>
    <submittedName>
        <fullName evidence="1">Uncharacterized protein</fullName>
    </submittedName>
</protein>
<dbReference type="GeneID" id="36535147"/>